<dbReference type="AlphaFoldDB" id="A0A0N7L4D6"/>
<dbReference type="EMBL" id="CCYD01000321">
    <property type="protein sequence ID" value="CEG38379.1"/>
    <property type="molecule type" value="Genomic_DNA"/>
</dbReference>
<reference evidence="2" key="1">
    <citation type="submission" date="2014-09" db="EMBL/GenBank/DDBJ databases">
        <authorList>
            <person name="Sharma Rahul"/>
            <person name="Thines Marco"/>
        </authorList>
    </citation>
    <scope>NUCLEOTIDE SEQUENCE [LARGE SCALE GENOMIC DNA]</scope>
</reference>
<proteinExistence type="predicted"/>
<dbReference type="RefSeq" id="XP_024574748.1">
    <property type="nucleotide sequence ID" value="XM_024723809.2"/>
</dbReference>
<keyword evidence="2" id="KW-1185">Reference proteome</keyword>
<accession>A0A0N7L4D6</accession>
<evidence type="ECO:0000313" key="1">
    <source>
        <dbReference type="EMBL" id="CEG38379.1"/>
    </source>
</evidence>
<evidence type="ECO:0000313" key="2">
    <source>
        <dbReference type="Proteomes" id="UP000054928"/>
    </source>
</evidence>
<sequence length="66" mass="7784">MLCLNTTYTQSAIIYGSCQINTKYVNSEFHANCWKTLWAEKCTSKCHVLREQAWIHTWPERVCTKN</sequence>
<organism evidence="1 2">
    <name type="scientific">Plasmopara halstedii</name>
    <name type="common">Downy mildew of sunflower</name>
    <dbReference type="NCBI Taxonomy" id="4781"/>
    <lineage>
        <taxon>Eukaryota</taxon>
        <taxon>Sar</taxon>
        <taxon>Stramenopiles</taxon>
        <taxon>Oomycota</taxon>
        <taxon>Peronosporomycetes</taxon>
        <taxon>Peronosporales</taxon>
        <taxon>Peronosporaceae</taxon>
        <taxon>Plasmopara</taxon>
    </lineage>
</organism>
<protein>
    <submittedName>
        <fullName evidence="1">Uncharacterized protein</fullName>
    </submittedName>
</protein>
<name>A0A0N7L4D6_PLAHL</name>
<dbReference type="GeneID" id="36410335"/>
<dbReference type="Proteomes" id="UP000054928">
    <property type="component" value="Unassembled WGS sequence"/>
</dbReference>